<evidence type="ECO:0000256" key="1">
    <source>
        <dbReference type="ARBA" id="ARBA00004123"/>
    </source>
</evidence>
<dbReference type="GO" id="GO:0000460">
    <property type="term" value="P:maturation of 5.8S rRNA"/>
    <property type="evidence" value="ECO:0007669"/>
    <property type="project" value="TreeGrafter"/>
</dbReference>
<evidence type="ECO:0000256" key="3">
    <source>
        <dbReference type="ARBA" id="ARBA00022552"/>
    </source>
</evidence>
<evidence type="ECO:0000313" key="9">
    <source>
        <dbReference type="Proteomes" id="UP000572817"/>
    </source>
</evidence>
<sequence>MDTADLHPQVEALDDNIDDLEDALGPLLQTALSAHASKLPLLDKAKLYTLVTYAIESILFSYLNLNGVKAKEHAVFTELTRVRQYFQKIKQVEEAPIKPNQTLDKAAANRFIKAGLAGNEQYDKERALRQAKERAMASLKLEQLNKKRKVEEAGETKESSESSSSDSAEEQEAENPETRNSKRAKAADMWDDEASVKDKKKKAKKGKKQEKVEENDMEAEAVEGAEENEEGEVAEEASGTRKQKSSHVPLGHKAAFQALLQGPIPKREESKSGKKRGKGKRKSKA</sequence>
<dbReference type="Pfam" id="PF04000">
    <property type="entry name" value="Sas10_Utp3"/>
    <property type="match status" value="1"/>
</dbReference>
<feature type="compositionally biased region" description="Basic residues" evidence="7">
    <location>
        <begin position="198"/>
        <end position="208"/>
    </location>
</feature>
<feature type="compositionally biased region" description="Basic and acidic residues" evidence="7">
    <location>
        <begin position="146"/>
        <end position="160"/>
    </location>
</feature>
<reference evidence="8" key="1">
    <citation type="submission" date="2020-04" db="EMBL/GenBank/DDBJ databases">
        <title>Genome Assembly and Annotation of Botryosphaeria dothidea sdau 11-99, a Latent Pathogen of Apple Fruit Ring Rot in China.</title>
        <authorList>
            <person name="Yu C."/>
            <person name="Diao Y."/>
            <person name="Lu Q."/>
            <person name="Zhao J."/>
            <person name="Cui S."/>
            <person name="Peng C."/>
            <person name="He B."/>
            <person name="Liu H."/>
        </authorList>
    </citation>
    <scope>NUCLEOTIDE SEQUENCE [LARGE SCALE GENOMIC DNA]</scope>
    <source>
        <strain evidence="8">Sdau11-99</strain>
    </source>
</reference>
<dbReference type="OrthoDB" id="1421013at2759"/>
<keyword evidence="5 6" id="KW-0539">Nucleus</keyword>
<dbReference type="PANTHER" id="PTHR15341:SF3">
    <property type="entry name" value="NUCLEAR NUCLEIC ACID-BINDING PROTEIN C1D"/>
    <property type="match status" value="1"/>
</dbReference>
<comment type="similarity">
    <text evidence="2 6">Belongs to the C1D family.</text>
</comment>
<evidence type="ECO:0000256" key="5">
    <source>
        <dbReference type="ARBA" id="ARBA00023242"/>
    </source>
</evidence>
<dbReference type="AlphaFoldDB" id="A0A8H4J176"/>
<name>A0A8H4J176_9PEZI</name>
<keyword evidence="9" id="KW-1185">Reference proteome</keyword>
<accession>A0A8H4J176</accession>
<dbReference type="PANTHER" id="PTHR15341">
    <property type="entry name" value="SUN-COR STEROID HORMONE RECEPTOR CO-REPRESSOR"/>
    <property type="match status" value="1"/>
</dbReference>
<evidence type="ECO:0000256" key="2">
    <source>
        <dbReference type="ARBA" id="ARBA00009154"/>
    </source>
</evidence>
<protein>
    <recommendedName>
        <fullName evidence="6">Exosome complex protein</fullName>
    </recommendedName>
</protein>
<comment type="subcellular location">
    <subcellularLocation>
        <location evidence="1 6">Nucleus</location>
    </subcellularLocation>
</comment>
<evidence type="ECO:0000256" key="4">
    <source>
        <dbReference type="ARBA" id="ARBA00022884"/>
    </source>
</evidence>
<feature type="region of interest" description="Disordered" evidence="7">
    <location>
        <begin position="146"/>
        <end position="285"/>
    </location>
</feature>
<dbReference type="GO" id="GO:0000178">
    <property type="term" value="C:exosome (RNase complex)"/>
    <property type="evidence" value="ECO:0007669"/>
    <property type="project" value="TreeGrafter"/>
</dbReference>
<dbReference type="InterPro" id="IPR007146">
    <property type="entry name" value="Sas10/Utp3/C1D"/>
</dbReference>
<evidence type="ECO:0000256" key="7">
    <source>
        <dbReference type="SAM" id="MobiDB-lite"/>
    </source>
</evidence>
<gene>
    <name evidence="8" type="ORF">GTA08_BOTSDO02194</name>
</gene>
<feature type="compositionally biased region" description="Acidic residues" evidence="7">
    <location>
        <begin position="215"/>
        <end position="235"/>
    </location>
</feature>
<dbReference type="EMBL" id="WWBZ02000016">
    <property type="protein sequence ID" value="KAF4310298.1"/>
    <property type="molecule type" value="Genomic_DNA"/>
</dbReference>
<dbReference type="GO" id="GO:0005730">
    <property type="term" value="C:nucleolus"/>
    <property type="evidence" value="ECO:0007669"/>
    <property type="project" value="TreeGrafter"/>
</dbReference>
<organism evidence="8 9">
    <name type="scientific">Botryosphaeria dothidea</name>
    <dbReference type="NCBI Taxonomy" id="55169"/>
    <lineage>
        <taxon>Eukaryota</taxon>
        <taxon>Fungi</taxon>
        <taxon>Dikarya</taxon>
        <taxon>Ascomycota</taxon>
        <taxon>Pezizomycotina</taxon>
        <taxon>Dothideomycetes</taxon>
        <taxon>Dothideomycetes incertae sedis</taxon>
        <taxon>Botryosphaeriales</taxon>
        <taxon>Botryosphaeriaceae</taxon>
        <taxon>Botryosphaeria</taxon>
    </lineage>
</organism>
<evidence type="ECO:0000313" key="8">
    <source>
        <dbReference type="EMBL" id="KAF4310298.1"/>
    </source>
</evidence>
<feature type="compositionally biased region" description="Basic residues" evidence="7">
    <location>
        <begin position="273"/>
        <end position="285"/>
    </location>
</feature>
<comment type="caution">
    <text evidence="8">The sequence shown here is derived from an EMBL/GenBank/DDBJ whole genome shotgun (WGS) entry which is preliminary data.</text>
</comment>
<dbReference type="InterPro" id="IPR011082">
    <property type="entry name" value="Exosome-assoc_fac/DNA_repair"/>
</dbReference>
<keyword evidence="4 6" id="KW-0694">RNA-binding</keyword>
<dbReference type="Proteomes" id="UP000572817">
    <property type="component" value="Unassembled WGS sequence"/>
</dbReference>
<feature type="compositionally biased region" description="Basic and acidic residues" evidence="7">
    <location>
        <begin position="176"/>
        <end position="188"/>
    </location>
</feature>
<dbReference type="GO" id="GO:0003677">
    <property type="term" value="F:DNA binding"/>
    <property type="evidence" value="ECO:0007669"/>
    <property type="project" value="TreeGrafter"/>
</dbReference>
<proteinExistence type="inferred from homology"/>
<dbReference type="GO" id="GO:0003723">
    <property type="term" value="F:RNA binding"/>
    <property type="evidence" value="ECO:0007669"/>
    <property type="project" value="UniProtKB-UniRule"/>
</dbReference>
<keyword evidence="3 6" id="KW-0698">rRNA processing</keyword>
<evidence type="ECO:0000256" key="6">
    <source>
        <dbReference type="RuleBase" id="RU368003"/>
    </source>
</evidence>
<comment type="function">
    <text evidence="6">Required for exosome-dependent processing of pre-rRNA and small nucleolar RNA (snRNA) precursors. Involved in processing of 35S pre-rRNA at the A0, A1 and A2 sites.</text>
</comment>
<dbReference type="GO" id="GO:0010468">
    <property type="term" value="P:regulation of gene expression"/>
    <property type="evidence" value="ECO:0007669"/>
    <property type="project" value="TreeGrafter"/>
</dbReference>